<feature type="transmembrane region" description="Helical" evidence="6">
    <location>
        <begin position="275"/>
        <end position="294"/>
    </location>
</feature>
<gene>
    <name evidence="8" type="ORF">ACFOEO_02440</name>
</gene>
<dbReference type="PANTHER" id="PTHR23531:SF1">
    <property type="entry name" value="QUINOLENE RESISTANCE PROTEIN NORA"/>
    <property type="match status" value="1"/>
</dbReference>
<feature type="transmembrane region" description="Helical" evidence="6">
    <location>
        <begin position="20"/>
        <end position="42"/>
    </location>
</feature>
<feature type="transmembrane region" description="Helical" evidence="6">
    <location>
        <begin position="338"/>
        <end position="359"/>
    </location>
</feature>
<reference evidence="9" key="1">
    <citation type="journal article" date="2019" name="Int. J. Syst. Evol. Microbiol.">
        <title>The Global Catalogue of Microorganisms (GCM) 10K type strain sequencing project: providing services to taxonomists for standard genome sequencing and annotation.</title>
        <authorList>
            <consortium name="The Broad Institute Genomics Platform"/>
            <consortium name="The Broad Institute Genome Sequencing Center for Infectious Disease"/>
            <person name="Wu L."/>
            <person name="Ma J."/>
        </authorList>
    </citation>
    <scope>NUCLEOTIDE SEQUENCE [LARGE SCALE GENOMIC DNA]</scope>
    <source>
        <strain evidence="9">CCM 7756</strain>
    </source>
</reference>
<comment type="subcellular location">
    <subcellularLocation>
        <location evidence="1">Cell membrane</location>
        <topology evidence="1">Multi-pass membrane protein</topology>
    </subcellularLocation>
</comment>
<keyword evidence="2" id="KW-0813">Transport</keyword>
<dbReference type="CDD" id="cd17489">
    <property type="entry name" value="MFS_YfcJ_like"/>
    <property type="match status" value="1"/>
</dbReference>
<dbReference type="PROSITE" id="PS50850">
    <property type="entry name" value="MFS"/>
    <property type="match status" value="1"/>
</dbReference>
<evidence type="ECO:0000256" key="1">
    <source>
        <dbReference type="ARBA" id="ARBA00004651"/>
    </source>
</evidence>
<protein>
    <submittedName>
        <fullName evidence="8">MFS transporter</fullName>
    </submittedName>
</protein>
<keyword evidence="9" id="KW-1185">Reference proteome</keyword>
<feature type="transmembrane region" description="Helical" evidence="6">
    <location>
        <begin position="105"/>
        <end position="128"/>
    </location>
</feature>
<keyword evidence="4 6" id="KW-1133">Transmembrane helix</keyword>
<dbReference type="InterPro" id="IPR011701">
    <property type="entry name" value="MFS"/>
</dbReference>
<dbReference type="SUPFAM" id="SSF103473">
    <property type="entry name" value="MFS general substrate transporter"/>
    <property type="match status" value="1"/>
</dbReference>
<dbReference type="EMBL" id="JBHRVQ010000001">
    <property type="protein sequence ID" value="MFC3387458.1"/>
    <property type="molecule type" value="Genomic_DNA"/>
</dbReference>
<dbReference type="InterPro" id="IPR052714">
    <property type="entry name" value="MFS_Exporter"/>
</dbReference>
<evidence type="ECO:0000256" key="5">
    <source>
        <dbReference type="ARBA" id="ARBA00023136"/>
    </source>
</evidence>
<feature type="transmembrane region" description="Helical" evidence="6">
    <location>
        <begin position="365"/>
        <end position="384"/>
    </location>
</feature>
<keyword evidence="3 6" id="KW-0812">Transmembrane</keyword>
<evidence type="ECO:0000256" key="6">
    <source>
        <dbReference type="SAM" id="Phobius"/>
    </source>
</evidence>
<evidence type="ECO:0000256" key="3">
    <source>
        <dbReference type="ARBA" id="ARBA00022692"/>
    </source>
</evidence>
<evidence type="ECO:0000313" key="8">
    <source>
        <dbReference type="EMBL" id="MFC3387458.1"/>
    </source>
</evidence>
<accession>A0ABV7N3M0</accession>
<proteinExistence type="predicted"/>
<sequence>MERSEYMSDRIWTKEFVIIFFYHFIVLFSMYVSIVTIGNYAIEQYGASSSTAGLVSSIFIIGVLVGRITTGPQINRLGAQKILYIGAVLFFVTYLLYFIDGGLALLIAARFLNGFATGLISTSVNTLATISVPENRRGEGISYFSLSFVLGAAIGPFLGFLMLEIMTFNTLLIIVGTAVFLGTLLLPLVKTNNIVKKGQLSAGRFKVIDRDAMPMGFSALFMGLAYASILAFLNLYAIDMNLVTAASFFFLVYSGAILMTRPFTGRILDQRGANIILYPAFVIMSIGFFVLGGATTGVVLLIAGGLIGIGFGNFQSVAQAVCVNLASRENIGLATSTYFIMLEVGLGFGPFFLGLLVPSLGYGGLYQYLVLSILIAMGIYYVVYGRHEKSRQQSGS</sequence>
<feature type="transmembrane region" description="Helical" evidence="6">
    <location>
        <begin position="82"/>
        <end position="99"/>
    </location>
</feature>
<feature type="transmembrane region" description="Helical" evidence="6">
    <location>
        <begin position="215"/>
        <end position="236"/>
    </location>
</feature>
<feature type="transmembrane region" description="Helical" evidence="6">
    <location>
        <begin position="140"/>
        <end position="162"/>
    </location>
</feature>
<feature type="transmembrane region" description="Helical" evidence="6">
    <location>
        <begin position="300"/>
        <end position="326"/>
    </location>
</feature>
<feature type="transmembrane region" description="Helical" evidence="6">
    <location>
        <begin position="242"/>
        <end position="263"/>
    </location>
</feature>
<dbReference type="PANTHER" id="PTHR23531">
    <property type="entry name" value="QUINOLENE RESISTANCE PROTEIN NORA"/>
    <property type="match status" value="1"/>
</dbReference>
<name>A0ABV7N3M0_9STAP</name>
<comment type="caution">
    <text evidence="8">The sequence shown here is derived from an EMBL/GenBank/DDBJ whole genome shotgun (WGS) entry which is preliminary data.</text>
</comment>
<dbReference type="Pfam" id="PF07690">
    <property type="entry name" value="MFS_1"/>
    <property type="match status" value="1"/>
</dbReference>
<feature type="transmembrane region" description="Helical" evidence="6">
    <location>
        <begin position="168"/>
        <end position="189"/>
    </location>
</feature>
<keyword evidence="5 6" id="KW-0472">Membrane</keyword>
<dbReference type="InterPro" id="IPR036259">
    <property type="entry name" value="MFS_trans_sf"/>
</dbReference>
<feature type="domain" description="Major facilitator superfamily (MFS) profile" evidence="7">
    <location>
        <begin position="15"/>
        <end position="390"/>
    </location>
</feature>
<dbReference type="RefSeq" id="WP_380651384.1">
    <property type="nucleotide sequence ID" value="NZ_JBHRVQ010000001.1"/>
</dbReference>
<dbReference type="Gene3D" id="1.20.1250.20">
    <property type="entry name" value="MFS general substrate transporter like domains"/>
    <property type="match status" value="2"/>
</dbReference>
<evidence type="ECO:0000256" key="4">
    <source>
        <dbReference type="ARBA" id="ARBA00022989"/>
    </source>
</evidence>
<evidence type="ECO:0000313" key="9">
    <source>
        <dbReference type="Proteomes" id="UP001595637"/>
    </source>
</evidence>
<evidence type="ECO:0000256" key="2">
    <source>
        <dbReference type="ARBA" id="ARBA00022448"/>
    </source>
</evidence>
<feature type="transmembrane region" description="Helical" evidence="6">
    <location>
        <begin position="48"/>
        <end position="70"/>
    </location>
</feature>
<dbReference type="InterPro" id="IPR020846">
    <property type="entry name" value="MFS_dom"/>
</dbReference>
<evidence type="ECO:0000259" key="7">
    <source>
        <dbReference type="PROSITE" id="PS50850"/>
    </source>
</evidence>
<organism evidence="8 9">
    <name type="scientific">Salinicoccus sesuvii</name>
    <dbReference type="NCBI Taxonomy" id="868281"/>
    <lineage>
        <taxon>Bacteria</taxon>
        <taxon>Bacillati</taxon>
        <taxon>Bacillota</taxon>
        <taxon>Bacilli</taxon>
        <taxon>Bacillales</taxon>
        <taxon>Staphylococcaceae</taxon>
        <taxon>Salinicoccus</taxon>
    </lineage>
</organism>
<dbReference type="Proteomes" id="UP001595637">
    <property type="component" value="Unassembled WGS sequence"/>
</dbReference>